<accession>A0A1R2D3C6</accession>
<comment type="similarity">
    <text evidence="7">Belongs to the DEAD box helicase family.</text>
</comment>
<dbReference type="EMBL" id="MPUH01000008">
    <property type="protein sequence ID" value="OMJ95752.1"/>
    <property type="molecule type" value="Genomic_DNA"/>
</dbReference>
<name>A0A1R2D3C6_9CILI</name>
<dbReference type="CDD" id="cd18787">
    <property type="entry name" value="SF2_C_DEAD"/>
    <property type="match status" value="1"/>
</dbReference>
<feature type="domain" description="Helicase C-terminal" evidence="10">
    <location>
        <begin position="296"/>
        <end position="460"/>
    </location>
</feature>
<dbReference type="PROSITE" id="PS51195">
    <property type="entry name" value="Q_MOTIF"/>
    <property type="match status" value="1"/>
</dbReference>
<dbReference type="PANTHER" id="PTHR47958">
    <property type="entry name" value="ATP-DEPENDENT RNA HELICASE DBP3"/>
    <property type="match status" value="1"/>
</dbReference>
<dbReference type="SMART" id="SM00487">
    <property type="entry name" value="DEXDc"/>
    <property type="match status" value="1"/>
</dbReference>
<dbReference type="GO" id="GO:0005524">
    <property type="term" value="F:ATP binding"/>
    <property type="evidence" value="ECO:0007669"/>
    <property type="project" value="UniProtKB-KW"/>
</dbReference>
<dbReference type="GO" id="GO:0003676">
    <property type="term" value="F:nucleic acid binding"/>
    <property type="evidence" value="ECO:0007669"/>
    <property type="project" value="InterPro"/>
</dbReference>
<dbReference type="InterPro" id="IPR000629">
    <property type="entry name" value="RNA-helicase_DEAD-box_CS"/>
</dbReference>
<evidence type="ECO:0000256" key="5">
    <source>
        <dbReference type="ARBA" id="ARBA00022840"/>
    </source>
</evidence>
<gene>
    <name evidence="12" type="ORF">SteCoe_829</name>
</gene>
<dbReference type="PROSITE" id="PS51192">
    <property type="entry name" value="HELICASE_ATP_BIND_1"/>
    <property type="match status" value="1"/>
</dbReference>
<dbReference type="GO" id="GO:0003724">
    <property type="term" value="F:RNA helicase activity"/>
    <property type="evidence" value="ECO:0007669"/>
    <property type="project" value="UniProtKB-EC"/>
</dbReference>
<dbReference type="Gene3D" id="3.40.50.300">
    <property type="entry name" value="P-loop containing nucleotide triphosphate hydrolases"/>
    <property type="match status" value="2"/>
</dbReference>
<dbReference type="PROSITE" id="PS51194">
    <property type="entry name" value="HELICASE_CTER"/>
    <property type="match status" value="1"/>
</dbReference>
<dbReference type="InterPro" id="IPR014001">
    <property type="entry name" value="Helicase_ATP-bd"/>
</dbReference>
<dbReference type="InterPro" id="IPR011545">
    <property type="entry name" value="DEAD/DEAH_box_helicase_dom"/>
</dbReference>
<dbReference type="EC" id="3.6.4.13" evidence="1"/>
<dbReference type="InterPro" id="IPR014014">
    <property type="entry name" value="RNA_helicase_DEAD_Q_motif"/>
</dbReference>
<reference evidence="12 13" key="1">
    <citation type="submission" date="2016-11" db="EMBL/GenBank/DDBJ databases">
        <title>The macronuclear genome of Stentor coeruleus: a giant cell with tiny introns.</title>
        <authorList>
            <person name="Slabodnick M."/>
            <person name="Ruby J.G."/>
            <person name="Reiff S.B."/>
            <person name="Swart E.C."/>
            <person name="Gosai S."/>
            <person name="Prabakaran S."/>
            <person name="Witkowska E."/>
            <person name="Larue G.E."/>
            <person name="Fisher S."/>
            <person name="Freeman R.M."/>
            <person name="Gunawardena J."/>
            <person name="Chu W."/>
            <person name="Stover N.A."/>
            <person name="Gregory B.D."/>
            <person name="Nowacki M."/>
            <person name="Derisi J."/>
            <person name="Roy S.W."/>
            <person name="Marshall W.F."/>
            <person name="Sood P."/>
        </authorList>
    </citation>
    <scope>NUCLEOTIDE SEQUENCE [LARGE SCALE GENOMIC DNA]</scope>
    <source>
        <strain evidence="12">WM001</strain>
    </source>
</reference>
<keyword evidence="5 7" id="KW-0067">ATP-binding</keyword>
<sequence>MYKIHSLSQNRISADIREKALTSWGTRDNRDGFLDPHQKSEAEFFFEEKSEQGINFSKYSNIPVRVSEDFPVINSFEDCEIDPILLENLKRFGYTDPTPIQRYAIPISLFRKDLMACAETGSGKTIAYLYPLIAKMLQDGPPPSSEIYSSRPVAIILVPTRELAHQIQQEAIKLTYKTGIISFCAYGGVPVDAQVKQLNKGVDILIGTPGRIIDLATHDYLQLQIVRYLILDEADRMLDMGFEPQLIKILEFIKKKERETIMCSATFPQEIKQIAMKYLRDFVILSVGRVGSTTENIVQKIYKVESRDKKLHLLEVLSENPCKTLSNFYVVFVDTKSCAEFITSFLNQKGMQANSIHGDKKQFERERNLNQFKNGKCHILVATDVASRGLDIPGVELVIIYDMPNNIENYVHRIGRTGRIGNKGIAAVFIDDTSKPIIKEICTLLKECKQAVPEWLSNPSSDLMMNYRQPFRENVSKNDKFGLRFERKRPIQEFEKNNGFKNQEWSEGKKNDGFKESFCEQKEDMPEDDPWGVSCENDFATKDEELNPW</sequence>
<dbReference type="Pfam" id="PF00270">
    <property type="entry name" value="DEAD"/>
    <property type="match status" value="1"/>
</dbReference>
<evidence type="ECO:0000256" key="3">
    <source>
        <dbReference type="ARBA" id="ARBA00022801"/>
    </source>
</evidence>
<evidence type="ECO:0000259" key="11">
    <source>
        <dbReference type="PROSITE" id="PS51195"/>
    </source>
</evidence>
<evidence type="ECO:0000259" key="10">
    <source>
        <dbReference type="PROSITE" id="PS51194"/>
    </source>
</evidence>
<evidence type="ECO:0000256" key="7">
    <source>
        <dbReference type="RuleBase" id="RU000492"/>
    </source>
</evidence>
<keyword evidence="3 7" id="KW-0378">Hydrolase</keyword>
<evidence type="ECO:0000313" key="12">
    <source>
        <dbReference type="EMBL" id="OMJ95752.1"/>
    </source>
</evidence>
<evidence type="ECO:0000313" key="13">
    <source>
        <dbReference type="Proteomes" id="UP000187209"/>
    </source>
</evidence>
<dbReference type="AlphaFoldDB" id="A0A1R2D3C6"/>
<evidence type="ECO:0000259" key="9">
    <source>
        <dbReference type="PROSITE" id="PS51192"/>
    </source>
</evidence>
<dbReference type="OrthoDB" id="196131at2759"/>
<keyword evidence="2 7" id="KW-0547">Nucleotide-binding</keyword>
<dbReference type="Proteomes" id="UP000187209">
    <property type="component" value="Unassembled WGS sequence"/>
</dbReference>
<dbReference type="InterPro" id="IPR027417">
    <property type="entry name" value="P-loop_NTPase"/>
</dbReference>
<dbReference type="PROSITE" id="PS00039">
    <property type="entry name" value="DEAD_ATP_HELICASE"/>
    <property type="match status" value="1"/>
</dbReference>
<dbReference type="InterPro" id="IPR001650">
    <property type="entry name" value="Helicase_C-like"/>
</dbReference>
<dbReference type="GO" id="GO:0016787">
    <property type="term" value="F:hydrolase activity"/>
    <property type="evidence" value="ECO:0007669"/>
    <property type="project" value="UniProtKB-KW"/>
</dbReference>
<evidence type="ECO:0000256" key="4">
    <source>
        <dbReference type="ARBA" id="ARBA00022806"/>
    </source>
</evidence>
<dbReference type="SMART" id="SM00490">
    <property type="entry name" value="HELICc"/>
    <property type="match status" value="1"/>
</dbReference>
<feature type="domain" description="Helicase ATP-binding" evidence="9">
    <location>
        <begin position="105"/>
        <end position="285"/>
    </location>
</feature>
<protein>
    <recommendedName>
        <fullName evidence="1">RNA helicase</fullName>
        <ecNumber evidence="1">3.6.4.13</ecNumber>
    </recommendedName>
</protein>
<comment type="caution">
    <text evidence="12">The sequence shown here is derived from an EMBL/GenBank/DDBJ whole genome shotgun (WGS) entry which is preliminary data.</text>
</comment>
<feature type="region of interest" description="Disordered" evidence="8">
    <location>
        <begin position="520"/>
        <end position="549"/>
    </location>
</feature>
<dbReference type="Pfam" id="PF00271">
    <property type="entry name" value="Helicase_C"/>
    <property type="match status" value="1"/>
</dbReference>
<evidence type="ECO:0000256" key="2">
    <source>
        <dbReference type="ARBA" id="ARBA00022741"/>
    </source>
</evidence>
<feature type="domain" description="DEAD-box RNA helicase Q" evidence="11">
    <location>
        <begin position="74"/>
        <end position="102"/>
    </location>
</feature>
<keyword evidence="13" id="KW-1185">Reference proteome</keyword>
<feature type="short sequence motif" description="Q motif" evidence="6">
    <location>
        <begin position="74"/>
        <end position="102"/>
    </location>
</feature>
<feature type="compositionally biased region" description="Basic and acidic residues" evidence="8">
    <location>
        <begin position="539"/>
        <end position="549"/>
    </location>
</feature>
<organism evidence="12 13">
    <name type="scientific">Stentor coeruleus</name>
    <dbReference type="NCBI Taxonomy" id="5963"/>
    <lineage>
        <taxon>Eukaryota</taxon>
        <taxon>Sar</taxon>
        <taxon>Alveolata</taxon>
        <taxon>Ciliophora</taxon>
        <taxon>Postciliodesmatophora</taxon>
        <taxon>Heterotrichea</taxon>
        <taxon>Heterotrichida</taxon>
        <taxon>Stentoridae</taxon>
        <taxon>Stentor</taxon>
    </lineage>
</organism>
<evidence type="ECO:0000256" key="6">
    <source>
        <dbReference type="PROSITE-ProRule" id="PRU00552"/>
    </source>
</evidence>
<dbReference type="SUPFAM" id="SSF52540">
    <property type="entry name" value="P-loop containing nucleoside triphosphate hydrolases"/>
    <property type="match status" value="1"/>
</dbReference>
<evidence type="ECO:0000256" key="1">
    <source>
        <dbReference type="ARBA" id="ARBA00012552"/>
    </source>
</evidence>
<dbReference type="FunFam" id="3.40.50.300:FF:000008">
    <property type="entry name" value="ATP-dependent RNA helicase RhlB"/>
    <property type="match status" value="1"/>
</dbReference>
<proteinExistence type="inferred from homology"/>
<evidence type="ECO:0000256" key="8">
    <source>
        <dbReference type="SAM" id="MobiDB-lite"/>
    </source>
</evidence>
<keyword evidence="4 7" id="KW-0347">Helicase</keyword>